<evidence type="ECO:0000256" key="10">
    <source>
        <dbReference type="RuleBase" id="RU364125"/>
    </source>
</evidence>
<evidence type="ECO:0000256" key="5">
    <source>
        <dbReference type="ARBA" id="ARBA00022500"/>
    </source>
</evidence>
<protein>
    <recommendedName>
        <fullName evidence="10">Flagellar protein FliL</fullName>
    </recommendedName>
</protein>
<evidence type="ECO:0000256" key="8">
    <source>
        <dbReference type="ARBA" id="ARBA00022989"/>
    </source>
</evidence>
<proteinExistence type="inferred from homology"/>
<dbReference type="PANTHER" id="PTHR35091">
    <property type="entry name" value="FLAGELLAR PROTEIN FLIL"/>
    <property type="match status" value="1"/>
</dbReference>
<dbReference type="GO" id="GO:0071978">
    <property type="term" value="P:bacterial-type flagellum-dependent swarming motility"/>
    <property type="evidence" value="ECO:0007669"/>
    <property type="project" value="TreeGrafter"/>
</dbReference>
<comment type="function">
    <text evidence="1 10">Controls the rotational direction of flagella during chemotaxis.</text>
</comment>
<evidence type="ECO:0000313" key="12">
    <source>
        <dbReference type="Proteomes" id="UP000294832"/>
    </source>
</evidence>
<dbReference type="Pfam" id="PF03748">
    <property type="entry name" value="FliL"/>
    <property type="match status" value="1"/>
</dbReference>
<dbReference type="RefSeq" id="WP_133039705.1">
    <property type="nucleotide sequence ID" value="NZ_SLWF01000022.1"/>
</dbReference>
<reference evidence="11 12" key="1">
    <citation type="submission" date="2019-03" db="EMBL/GenBank/DDBJ databases">
        <title>Freshwater and sediment microbial communities from various areas in North America, analyzing microbe dynamics in response to fracking.</title>
        <authorList>
            <person name="Lamendella R."/>
        </authorList>
    </citation>
    <scope>NUCLEOTIDE SEQUENCE [LARGE SCALE GENOMIC DNA]</scope>
    <source>
        <strain evidence="11 12">74A</strain>
    </source>
</reference>
<evidence type="ECO:0000256" key="6">
    <source>
        <dbReference type="ARBA" id="ARBA00022692"/>
    </source>
</evidence>
<dbReference type="GO" id="GO:0009425">
    <property type="term" value="C:bacterial-type flagellum basal body"/>
    <property type="evidence" value="ECO:0007669"/>
    <property type="project" value="InterPro"/>
</dbReference>
<sequence length="150" mass="16582">MKSLLGVVLAVVLLAVGVGVGIYYGKSANGAAQSDSDKASVDQAHQLLFYPMARFVASVSDENYSRYLVLELSLSTHSPTFLTQLDQQAPVLRNVLVKYFANISREQAKQTFEDVNKVQQALLQQFNEALKQQGIDSKLEQVLVTNVYLQ</sequence>
<keyword evidence="5 10" id="KW-0145">Chemotaxis</keyword>
<keyword evidence="4" id="KW-1003">Cell membrane</keyword>
<comment type="subcellular location">
    <subcellularLocation>
        <location evidence="10">Cell inner membrane</location>
    </subcellularLocation>
    <subcellularLocation>
        <location evidence="2">Cell membrane</location>
        <topology evidence="2">Single-pass membrane protein</topology>
    </subcellularLocation>
</comment>
<dbReference type="PANTHER" id="PTHR35091:SF2">
    <property type="entry name" value="FLAGELLAR PROTEIN FLIL"/>
    <property type="match status" value="1"/>
</dbReference>
<dbReference type="GO" id="GO:0006935">
    <property type="term" value="P:chemotaxis"/>
    <property type="evidence" value="ECO:0007669"/>
    <property type="project" value="UniProtKB-KW"/>
</dbReference>
<keyword evidence="6" id="KW-0812">Transmembrane</keyword>
<name>A0A4R2F9E7_9GAMM</name>
<dbReference type="Proteomes" id="UP000294832">
    <property type="component" value="Unassembled WGS sequence"/>
</dbReference>
<keyword evidence="11" id="KW-0969">Cilium</keyword>
<dbReference type="EMBL" id="SLWF01000022">
    <property type="protein sequence ID" value="TCN81733.1"/>
    <property type="molecule type" value="Genomic_DNA"/>
</dbReference>
<accession>A0A4R2F9E7</accession>
<keyword evidence="11" id="KW-0282">Flagellum</keyword>
<keyword evidence="12" id="KW-1185">Reference proteome</keyword>
<evidence type="ECO:0000256" key="7">
    <source>
        <dbReference type="ARBA" id="ARBA00022779"/>
    </source>
</evidence>
<gene>
    <name evidence="11" type="ORF">EDC91_12262</name>
</gene>
<dbReference type="GO" id="GO:0005886">
    <property type="term" value="C:plasma membrane"/>
    <property type="evidence" value="ECO:0007669"/>
    <property type="project" value="UniProtKB-SubCell"/>
</dbReference>
<dbReference type="OrthoDB" id="5815057at2"/>
<comment type="caution">
    <text evidence="11">The sequence shown here is derived from an EMBL/GenBank/DDBJ whole genome shotgun (WGS) entry which is preliminary data.</text>
</comment>
<dbReference type="InterPro" id="IPR005503">
    <property type="entry name" value="FliL"/>
</dbReference>
<keyword evidence="9 10" id="KW-0472">Membrane</keyword>
<keyword evidence="7 10" id="KW-0283">Flagellar rotation</keyword>
<comment type="similarity">
    <text evidence="3 10">Belongs to the FliL family.</text>
</comment>
<evidence type="ECO:0000256" key="9">
    <source>
        <dbReference type="ARBA" id="ARBA00023136"/>
    </source>
</evidence>
<evidence type="ECO:0000256" key="4">
    <source>
        <dbReference type="ARBA" id="ARBA00022475"/>
    </source>
</evidence>
<dbReference type="AlphaFoldDB" id="A0A4R2F9E7"/>
<keyword evidence="10" id="KW-0997">Cell inner membrane</keyword>
<evidence type="ECO:0000256" key="1">
    <source>
        <dbReference type="ARBA" id="ARBA00002254"/>
    </source>
</evidence>
<evidence type="ECO:0000256" key="2">
    <source>
        <dbReference type="ARBA" id="ARBA00004162"/>
    </source>
</evidence>
<organism evidence="11 12">
    <name type="scientific">Shewanella fodinae</name>
    <dbReference type="NCBI Taxonomy" id="552357"/>
    <lineage>
        <taxon>Bacteria</taxon>
        <taxon>Pseudomonadati</taxon>
        <taxon>Pseudomonadota</taxon>
        <taxon>Gammaproteobacteria</taxon>
        <taxon>Alteromonadales</taxon>
        <taxon>Shewanellaceae</taxon>
        <taxon>Shewanella</taxon>
    </lineage>
</organism>
<evidence type="ECO:0000313" key="11">
    <source>
        <dbReference type="EMBL" id="TCN81733.1"/>
    </source>
</evidence>
<keyword evidence="8" id="KW-1133">Transmembrane helix</keyword>
<keyword evidence="11" id="KW-0966">Cell projection</keyword>
<evidence type="ECO:0000256" key="3">
    <source>
        <dbReference type="ARBA" id="ARBA00008281"/>
    </source>
</evidence>